<feature type="transmembrane region" description="Helical" evidence="2">
    <location>
        <begin position="72"/>
        <end position="97"/>
    </location>
</feature>
<dbReference type="EMBL" id="BRXY01000145">
    <property type="protein sequence ID" value="GMH71143.1"/>
    <property type="molecule type" value="Genomic_DNA"/>
</dbReference>
<organism evidence="3 4">
    <name type="scientific">Triparma strigata</name>
    <dbReference type="NCBI Taxonomy" id="1606541"/>
    <lineage>
        <taxon>Eukaryota</taxon>
        <taxon>Sar</taxon>
        <taxon>Stramenopiles</taxon>
        <taxon>Ochrophyta</taxon>
        <taxon>Bolidophyceae</taxon>
        <taxon>Parmales</taxon>
        <taxon>Triparmaceae</taxon>
        <taxon>Triparma</taxon>
    </lineage>
</organism>
<feature type="transmembrane region" description="Helical" evidence="2">
    <location>
        <begin position="179"/>
        <end position="203"/>
    </location>
</feature>
<feature type="transmembrane region" description="Helical" evidence="2">
    <location>
        <begin position="109"/>
        <end position="127"/>
    </location>
</feature>
<keyword evidence="2" id="KW-0472">Membrane</keyword>
<evidence type="ECO:0000256" key="1">
    <source>
        <dbReference type="SAM" id="MobiDB-lite"/>
    </source>
</evidence>
<dbReference type="AlphaFoldDB" id="A0A9W7ECF3"/>
<evidence type="ECO:0000313" key="4">
    <source>
        <dbReference type="Proteomes" id="UP001165085"/>
    </source>
</evidence>
<evidence type="ECO:0000256" key="2">
    <source>
        <dbReference type="SAM" id="Phobius"/>
    </source>
</evidence>
<dbReference type="Proteomes" id="UP001165085">
    <property type="component" value="Unassembled WGS sequence"/>
</dbReference>
<reference evidence="4" key="1">
    <citation type="journal article" date="2023" name="Commun. Biol.">
        <title>Genome analysis of Parmales, the sister group of diatoms, reveals the evolutionary specialization of diatoms from phago-mixotrophs to photoautotrophs.</title>
        <authorList>
            <person name="Ban H."/>
            <person name="Sato S."/>
            <person name="Yoshikawa S."/>
            <person name="Yamada K."/>
            <person name="Nakamura Y."/>
            <person name="Ichinomiya M."/>
            <person name="Sato N."/>
            <person name="Blanc-Mathieu R."/>
            <person name="Endo H."/>
            <person name="Kuwata A."/>
            <person name="Ogata H."/>
        </authorList>
    </citation>
    <scope>NUCLEOTIDE SEQUENCE [LARGE SCALE GENOMIC DNA]</scope>
    <source>
        <strain evidence="4">NIES 3701</strain>
    </source>
</reference>
<protein>
    <submittedName>
        <fullName evidence="3">Uncharacterized protein</fullName>
    </submittedName>
</protein>
<feature type="transmembrane region" description="Helical" evidence="2">
    <location>
        <begin position="209"/>
        <end position="230"/>
    </location>
</feature>
<proteinExistence type="predicted"/>
<comment type="caution">
    <text evidence="3">The sequence shown here is derived from an EMBL/GenBank/DDBJ whole genome shotgun (WGS) entry which is preliminary data.</text>
</comment>
<dbReference type="OrthoDB" id="10457717at2759"/>
<feature type="transmembrane region" description="Helical" evidence="2">
    <location>
        <begin position="290"/>
        <end position="307"/>
    </location>
</feature>
<feature type="transmembrane region" description="Helical" evidence="2">
    <location>
        <begin position="259"/>
        <end position="284"/>
    </location>
</feature>
<gene>
    <name evidence="3" type="ORF">TrST_g11332</name>
</gene>
<keyword evidence="2" id="KW-0812">Transmembrane</keyword>
<keyword evidence="2" id="KW-1133">Transmembrane helix</keyword>
<name>A0A9W7ECF3_9STRA</name>
<evidence type="ECO:0000313" key="3">
    <source>
        <dbReference type="EMBL" id="GMH71143.1"/>
    </source>
</evidence>
<feature type="transmembrane region" description="Helical" evidence="2">
    <location>
        <begin position="397"/>
        <end position="419"/>
    </location>
</feature>
<feature type="transmembrane region" description="Helical" evidence="2">
    <location>
        <begin position="139"/>
        <end position="158"/>
    </location>
</feature>
<keyword evidence="4" id="KW-1185">Reference proteome</keyword>
<accession>A0A9W7ECF3</accession>
<sequence>MNAADSLSPPRTCRLVVTEADPIKPSNKKKVHPGTPPLSPGANVGNVDLNQGHGSRRVSKRFSSLSLAKSKYVNLSGLALFSGAFLCFIDLICDLIMVREFIMNKQFKSANATVATLVVSLSLQIMIVYVQNASLPKRIVLREILFVVLCVKPGVDAYRVVTKRKQRPNTVMTPKNEMIYVRGVELFTECIPGCLIQSVAFVAGQQTRIAAVSLFSGLVTASFISASISIEKELEKEKRKQQPNFYGFLPLQSMRRTCLLCFLVLLIAFCQMASKTFACALGSVENTNMLVLYLVGEFALAILFKAVRRDFSYWVPIESLPLKIFVGFLTRLGMKVCSDFTGLLQGRHAYEFGEAYFSFTLLSTPLAALYFSSRYLDIVEDEGVQESLEYVLSSSEVYGAVGGLIVLQLLSFSTFLALIDERHRATFTSFATGSTCCCRLFRDNSHDHIKILIFEDDQSMWLPIAEEVKTWLNSKVGGWIIDEPGWFKNAGVRAMIPDHFVDDKEILKKLKEMKVGEEEEEVV</sequence>
<feature type="region of interest" description="Disordered" evidence="1">
    <location>
        <begin position="24"/>
        <end position="54"/>
    </location>
</feature>